<dbReference type="InterPro" id="IPR001119">
    <property type="entry name" value="SLH_dom"/>
</dbReference>
<dbReference type="PROSITE" id="PS51272">
    <property type="entry name" value="SLH"/>
    <property type="match status" value="3"/>
</dbReference>
<keyword evidence="17" id="KW-1185">Reference proteome</keyword>
<keyword evidence="5" id="KW-0732">Signal</keyword>
<feature type="domain" description="GH10" evidence="15">
    <location>
        <begin position="362"/>
        <end position="711"/>
    </location>
</feature>
<accession>A0ABX1XF36</accession>
<keyword evidence="7 12" id="KW-0378">Hydrolase</keyword>
<dbReference type="Pfam" id="PF06452">
    <property type="entry name" value="CBM9_1"/>
    <property type="match status" value="2"/>
</dbReference>
<dbReference type="CDD" id="cd00005">
    <property type="entry name" value="CBM9_like_1"/>
    <property type="match status" value="1"/>
</dbReference>
<gene>
    <name evidence="16" type="ORF">GC096_23465</name>
</gene>
<dbReference type="Pfam" id="PF00395">
    <property type="entry name" value="SLH"/>
    <property type="match status" value="3"/>
</dbReference>
<dbReference type="Gene3D" id="3.20.20.80">
    <property type="entry name" value="Glycosidases"/>
    <property type="match status" value="1"/>
</dbReference>
<evidence type="ECO:0000256" key="11">
    <source>
        <dbReference type="PROSITE-ProRule" id="PRU10061"/>
    </source>
</evidence>
<dbReference type="SUPFAM" id="SSF49785">
    <property type="entry name" value="Galactose-binding domain-like"/>
    <property type="match status" value="2"/>
</dbReference>
<evidence type="ECO:0000256" key="13">
    <source>
        <dbReference type="SAM" id="MobiDB-lite"/>
    </source>
</evidence>
<evidence type="ECO:0000256" key="10">
    <source>
        <dbReference type="ARBA" id="ARBA00023326"/>
    </source>
</evidence>
<feature type="region of interest" description="Disordered" evidence="13">
    <location>
        <begin position="1068"/>
        <end position="1089"/>
    </location>
</feature>
<evidence type="ECO:0000256" key="4">
    <source>
        <dbReference type="ARBA" id="ARBA00022651"/>
    </source>
</evidence>
<dbReference type="InterPro" id="IPR010502">
    <property type="entry name" value="Carb-bd_dom_fam9"/>
</dbReference>
<dbReference type="Gene3D" id="2.60.120.260">
    <property type="entry name" value="Galactose-binding domain-like"/>
    <property type="match status" value="2"/>
</dbReference>
<evidence type="ECO:0000256" key="5">
    <source>
        <dbReference type="ARBA" id="ARBA00022729"/>
    </source>
</evidence>
<feature type="domain" description="SLH" evidence="14">
    <location>
        <begin position="1284"/>
        <end position="1347"/>
    </location>
</feature>
<evidence type="ECO:0000256" key="6">
    <source>
        <dbReference type="ARBA" id="ARBA00022737"/>
    </source>
</evidence>
<dbReference type="InterPro" id="IPR003305">
    <property type="entry name" value="CenC_carb-bd"/>
</dbReference>
<dbReference type="PROSITE" id="PS00591">
    <property type="entry name" value="GH10_1"/>
    <property type="match status" value="1"/>
</dbReference>
<dbReference type="InterPro" id="IPR031158">
    <property type="entry name" value="GH10_AS"/>
</dbReference>
<keyword evidence="9 12" id="KW-0326">Glycosidase</keyword>
<dbReference type="Gene3D" id="2.60.220.30">
    <property type="match status" value="1"/>
</dbReference>
<dbReference type="InterPro" id="IPR008979">
    <property type="entry name" value="Galactose-bd-like_sf"/>
</dbReference>
<comment type="catalytic activity">
    <reaction evidence="1 12">
        <text>Endohydrolysis of (1-&gt;4)-beta-D-xylosidic linkages in xylans.</text>
        <dbReference type="EC" id="3.2.1.8"/>
    </reaction>
</comment>
<evidence type="ECO:0000313" key="16">
    <source>
        <dbReference type="EMBL" id="NOU67007.1"/>
    </source>
</evidence>
<evidence type="ECO:0000259" key="14">
    <source>
        <dbReference type="PROSITE" id="PS51272"/>
    </source>
</evidence>
<comment type="pathway">
    <text evidence="2">Glycan degradation; xylan degradation.</text>
</comment>
<comment type="similarity">
    <text evidence="3 12">Belongs to the glycosyl hydrolase 10 (cellulase F) family.</text>
</comment>
<name>A0ABX1XF36_9BACL</name>
<dbReference type="Gene3D" id="2.60.40.1190">
    <property type="match status" value="1"/>
</dbReference>
<feature type="domain" description="SLH" evidence="14">
    <location>
        <begin position="1226"/>
        <end position="1283"/>
    </location>
</feature>
<dbReference type="Pfam" id="PF02018">
    <property type="entry name" value="CBM_4_9"/>
    <property type="match status" value="2"/>
</dbReference>
<evidence type="ECO:0000256" key="9">
    <source>
        <dbReference type="ARBA" id="ARBA00023295"/>
    </source>
</evidence>
<dbReference type="SUPFAM" id="SSF49344">
    <property type="entry name" value="CBD9-like"/>
    <property type="match status" value="2"/>
</dbReference>
<evidence type="ECO:0000256" key="7">
    <source>
        <dbReference type="ARBA" id="ARBA00022801"/>
    </source>
</evidence>
<dbReference type="EMBL" id="WHNY01000067">
    <property type="protein sequence ID" value="NOU67007.1"/>
    <property type="molecule type" value="Genomic_DNA"/>
</dbReference>
<dbReference type="SMART" id="SM00633">
    <property type="entry name" value="Glyco_10"/>
    <property type="match status" value="1"/>
</dbReference>
<proteinExistence type="inferred from homology"/>
<keyword evidence="10 12" id="KW-0624">Polysaccharide degradation</keyword>
<feature type="domain" description="SLH" evidence="14">
    <location>
        <begin position="1348"/>
        <end position="1404"/>
    </location>
</feature>
<dbReference type="PRINTS" id="PR00134">
    <property type="entry name" value="GLHYDRLASE10"/>
</dbReference>
<protein>
    <recommendedName>
        <fullName evidence="12">Beta-xylanase</fullName>
        <ecNumber evidence="12">3.2.1.8</ecNumber>
    </recommendedName>
</protein>
<evidence type="ECO:0000313" key="17">
    <source>
        <dbReference type="Proteomes" id="UP000653578"/>
    </source>
</evidence>
<evidence type="ECO:0000259" key="15">
    <source>
        <dbReference type="PROSITE" id="PS51760"/>
    </source>
</evidence>
<dbReference type="SUPFAM" id="SSF51445">
    <property type="entry name" value="(Trans)glycosidases"/>
    <property type="match status" value="1"/>
</dbReference>
<dbReference type="InterPro" id="IPR001000">
    <property type="entry name" value="GH10_dom"/>
</dbReference>
<reference evidence="16 17" key="1">
    <citation type="submission" date="2019-10" db="EMBL/GenBank/DDBJ databases">
        <title>Description of Paenibacillus humi sp. nov.</title>
        <authorList>
            <person name="Carlier A."/>
            <person name="Qi S."/>
        </authorList>
    </citation>
    <scope>NUCLEOTIDE SEQUENCE [LARGE SCALE GENOMIC DNA]</scope>
    <source>
        <strain evidence="16 17">LMG 31461</strain>
    </source>
</reference>
<keyword evidence="6" id="KW-0677">Repeat</keyword>
<dbReference type="PANTHER" id="PTHR31490">
    <property type="entry name" value="GLYCOSYL HYDROLASE"/>
    <property type="match status" value="1"/>
</dbReference>
<dbReference type="InterPro" id="IPR044846">
    <property type="entry name" value="GH10"/>
</dbReference>
<evidence type="ECO:0000256" key="3">
    <source>
        <dbReference type="ARBA" id="ARBA00007495"/>
    </source>
</evidence>
<evidence type="ECO:0000256" key="8">
    <source>
        <dbReference type="ARBA" id="ARBA00023277"/>
    </source>
</evidence>
<evidence type="ECO:0000256" key="2">
    <source>
        <dbReference type="ARBA" id="ARBA00004851"/>
    </source>
</evidence>
<comment type="caution">
    <text evidence="16">The sequence shown here is derived from an EMBL/GenBank/DDBJ whole genome shotgun (WGS) entry which is preliminary data.</text>
</comment>
<keyword evidence="8 12" id="KW-0119">Carbohydrate metabolism</keyword>
<dbReference type="EC" id="3.2.1.8" evidence="12"/>
<dbReference type="Pfam" id="PF00331">
    <property type="entry name" value="Glyco_hydro_10"/>
    <property type="match status" value="1"/>
</dbReference>
<keyword evidence="4" id="KW-0858">Xylan degradation</keyword>
<organism evidence="16 17">
    <name type="scientific">Paenibacillus plantarum</name>
    <dbReference type="NCBI Taxonomy" id="2654975"/>
    <lineage>
        <taxon>Bacteria</taxon>
        <taxon>Bacillati</taxon>
        <taxon>Bacillota</taxon>
        <taxon>Bacilli</taxon>
        <taxon>Bacillales</taxon>
        <taxon>Paenibacillaceae</taxon>
        <taxon>Paenibacillus</taxon>
    </lineage>
</organism>
<feature type="compositionally biased region" description="Low complexity" evidence="13">
    <location>
        <begin position="1071"/>
        <end position="1089"/>
    </location>
</feature>
<dbReference type="PROSITE" id="PS51760">
    <property type="entry name" value="GH10_2"/>
    <property type="match status" value="1"/>
</dbReference>
<dbReference type="InterPro" id="IPR017853">
    <property type="entry name" value="GH"/>
</dbReference>
<dbReference type="Proteomes" id="UP000653578">
    <property type="component" value="Unassembled WGS sequence"/>
</dbReference>
<dbReference type="PANTHER" id="PTHR31490:SF90">
    <property type="entry name" value="ENDO-1,4-BETA-XYLANASE A"/>
    <property type="match status" value="1"/>
</dbReference>
<evidence type="ECO:0000256" key="12">
    <source>
        <dbReference type="RuleBase" id="RU361174"/>
    </source>
</evidence>
<evidence type="ECO:0000256" key="1">
    <source>
        <dbReference type="ARBA" id="ARBA00000681"/>
    </source>
</evidence>
<sequence length="1404" mass="152707">MRMLVRKQLHVWMAIVLLFGMIAPQLLMPLMASAAGNTVVLSQSFEDDQTGGWVKVSWMGDGTIAVTSATASDGSKSLAMTNRAASNSSPLLDLTSYTQAGHTYDLSLKLKVGAGTDNFHIASNVDAASLTNKYPWLVGNTSVSSTDWSTFELKGYELPGDTKGFKIWVESDSASTTTEDLYIDEVQLTDVTPTAPIDPGAVDQTGIQSTFEDGQGNWVRRNGSGNIEISTADNHTTAGSKSLLTTVSEQYDGPLLNVLGKMSKGYKYNLSTWVKMAPGQSPTVLRLSVQSGDSTYTNVSSNATVTSDQWVHLTGAFTVAATPTVMNAYVEVANKYEDARSFYMDDFDLSYVGQVSGPKPIQTDIDPLKDIYADNFKVGAAVTGDQLTSDVHTLLDYHYSSLVAENATKPGSLEPTEGQWNWTEADKIAQYAKNHTMNFRLHTLAWHSQAAEWMFKDAQGQPLAATPENKQLVLDRLTTYIQTVARHYSSMEVPINAVDVVNEVIDPGQPDGMRKSEWYTLTGLDFIRTAFRVSRQELPDAKLYINDYSTQDPAKRDFLFNLVTKLKGEGVPIDGVGHQTHISIGGPSIEQISDSIRKFGEAGFDNQITELDVSVYTDNNSTSYDEPSLVKQGYRYKQLFQEFVRLDNEGKHAASNTQAYNPDGWISNVTIWGIADDHTWLDNQGATRKDAPFPFDVQYQAKYAYWGMIEAVKTLTPSHLPITAQTANTAKGTPANASDPVWNTVPALKTQQLGTLQAEVKTLWDEQNMYARVAVKDMTKSATDLIELFVDDNGIKKYTFARNDARMTEGTDGYVLQASIPMAGTLGKGVKFDVRATDKGINDGTEHGSNGVIVSWSDPRNTQDNDVLGYGILTYIDAVKVASASYGTPAIDGEMDSKWANAPVNTTDVMVEQHNNAVAKAQLRAMWDEHNLYVYAVVLDSNLSDANANAWEQDSMEIFVDQNNGKTDSYQGDDGQYRINFKNVKTVGGHATQNNYTSATKIIDGGYVVEAAIALDTITPQAGTVIGFDFQVNNDQDGGSRDSVFSWSDPTGQSYQNTSRFGVMKLEQAQPSDPSNSQTSSSSVSPPVLEGSVKVQINTGGKVEKNGAAVDLPAGAIGSDIYVSIKILGDTSQLKPDPDLKLAGDVYEIIKDVAGTFQKPVTITLPFNTNMLDDKHELALYWYNEETGKWVKLDDIKIDLLKGTVSGSVTHFTKFAVLAAEKSASVELPALTDIRGHWAEAGIQELVKSGVIDGYQDGTFQPDSTVTRAEFVSMIVRALHLNAVGSTDFADTGSHWAKEAIAKASSLGIVVGFEDGTFGPDDNITREQMAVILARAAQLAPANSDLDYKDSGDVSSWAVGPLAALNAKGVLNGYEDGTLKPKAFSTRAEAAVIIIRIMEAQKVH</sequence>
<feature type="active site" description="Nucleophile" evidence="11">
    <location>
        <position position="610"/>
    </location>
</feature>